<keyword evidence="2" id="KW-0472">Membrane</keyword>
<dbReference type="EMBL" id="ACQL01000109">
    <property type="protein sequence ID" value="EER46508.1"/>
    <property type="molecule type" value="Genomic_DNA"/>
</dbReference>
<gene>
    <name evidence="3" type="ORF">AM305_00589</name>
</gene>
<keyword evidence="2" id="KW-1133">Transmembrane helix</keyword>
<keyword evidence="2" id="KW-0812">Transmembrane</keyword>
<feature type="coiled-coil region" evidence="1">
    <location>
        <begin position="176"/>
        <end position="203"/>
    </location>
</feature>
<name>C5S3R0_9PAST</name>
<dbReference type="Proteomes" id="UP000005532">
    <property type="component" value="Unassembled WGS sequence"/>
</dbReference>
<dbReference type="eggNOG" id="ENOG5032Z4W">
    <property type="taxonomic scope" value="Bacteria"/>
</dbReference>
<protein>
    <submittedName>
        <fullName evidence="3">Uncharacterized protein</fullName>
    </submittedName>
</protein>
<dbReference type="RefSeq" id="WP_005825119.1">
    <property type="nucleotide sequence ID" value="NZ_ACQL01000109.1"/>
</dbReference>
<dbReference type="OrthoDB" id="8910137at2"/>
<feature type="transmembrane region" description="Helical" evidence="2">
    <location>
        <begin position="268"/>
        <end position="287"/>
    </location>
</feature>
<dbReference type="AlphaFoldDB" id="C5S3R0"/>
<proteinExistence type="predicted"/>
<evidence type="ECO:0000256" key="2">
    <source>
        <dbReference type="SAM" id="Phobius"/>
    </source>
</evidence>
<organism evidence="3 4">
    <name type="scientific">Actinobacillus minor NM305</name>
    <dbReference type="NCBI Taxonomy" id="637911"/>
    <lineage>
        <taxon>Bacteria</taxon>
        <taxon>Pseudomonadati</taxon>
        <taxon>Pseudomonadota</taxon>
        <taxon>Gammaproteobacteria</taxon>
        <taxon>Pasteurellales</taxon>
        <taxon>Pasteurellaceae</taxon>
        <taxon>Actinobacillus</taxon>
    </lineage>
</organism>
<reference evidence="3 4" key="1">
    <citation type="journal article" date="2010" name="Vet. Microbiol.">
        <title>Production of haemolysins by strains of the Actinobacillus minor/porcitonsillarum complex.</title>
        <authorList>
            <person name="Arya G."/>
            <person name="Niven D.F."/>
        </authorList>
    </citation>
    <scope>NUCLEOTIDE SEQUENCE [LARGE SCALE GENOMIC DNA]</scope>
    <source>
        <strain evidence="3 4">NM305</strain>
    </source>
</reference>
<sequence>MLTREKLKTIINKLTEYERTAENISISDAEKLKFCKSILERFEQDYEEWTEYCPFSIKYTSQYISERYIRITGISDELYLSCARFLREYVFSLERKGYKDSWVNSDWVLFKKESIKFVDSDHQTWLSYLINGQFDIDLLNDYLGEKSFQAFLNYESNLKDVEESSETLKSNFAAKISRLENFIKEKENNVNKLAELLKEQKTAFNFVGLSQGFENLLSQKRCAKWTSFIIMFVFCFLLIVLPMFFLGGRFLNWFHEYNIQWKDIGWEQMLPVLGLEIILIYFFRVVLNHYNSIQTQIMQLELRQSLCQFIQSYADYAKEIKEKDGVSLEKFESLIFSSILSSADKVPSTFDGLEQLANLIREFKK</sequence>
<keyword evidence="1" id="KW-0175">Coiled coil</keyword>
<evidence type="ECO:0000256" key="1">
    <source>
        <dbReference type="SAM" id="Coils"/>
    </source>
</evidence>
<evidence type="ECO:0000313" key="3">
    <source>
        <dbReference type="EMBL" id="EER46508.1"/>
    </source>
</evidence>
<accession>C5S3R0</accession>
<evidence type="ECO:0000313" key="4">
    <source>
        <dbReference type="Proteomes" id="UP000005532"/>
    </source>
</evidence>
<comment type="caution">
    <text evidence="3">The sequence shown here is derived from an EMBL/GenBank/DDBJ whole genome shotgun (WGS) entry which is preliminary data.</text>
</comment>
<feature type="transmembrane region" description="Helical" evidence="2">
    <location>
        <begin position="228"/>
        <end position="248"/>
    </location>
</feature>